<dbReference type="InterPro" id="IPR045886">
    <property type="entry name" value="ThiF/MoeB/HesA"/>
</dbReference>
<gene>
    <name evidence="2" type="ORF">H9977_11365</name>
</gene>
<dbReference type="SUPFAM" id="SSF69572">
    <property type="entry name" value="Activating enzymes of the ubiquitin-like proteins"/>
    <property type="match status" value="1"/>
</dbReference>
<sequence>MDKNNGQTFQMKADNPIPTIATPLGADLYPRLSWFKQDRLRAANVMVVGCGALGNEVLKNLALFGVGHLVVVDFDVVEPSNLTRSILFNRADAQAGRPKALVAAERIQEINPEIRVLPLLGDITHDVGLGLLRRMDIVVGCVDNRWARYCLNRLCMRANVPWVDGGIDGLEGTARVFMPGKNCYACNLGPEALKDLSYRLSCASAIKRNEQAGHVPTTPVIASIIGAVEAQEAIKLLHPDELANGQLTSLCGKMLYYEGQHLAARIVDFVGYDEDCPVHEQWQPIEQSELTTDLRIDEALTRLSHLLGNQEVTIHLRDHAFVDYLIARDEEERKFIAMRPDYAIEQLVESDPDLSYRPFHSLLQHEIKRIDAHFPYPDLTLGQVGIPAWDVLYVSAGQTEHYVELADERHYSGTLSKSEQP</sequence>
<dbReference type="AlphaFoldDB" id="A0A9D2BGV8"/>
<dbReference type="GO" id="GO:0008641">
    <property type="term" value="F:ubiquitin-like modifier activating enzyme activity"/>
    <property type="evidence" value="ECO:0007669"/>
    <property type="project" value="InterPro"/>
</dbReference>
<dbReference type="Gene3D" id="3.40.50.720">
    <property type="entry name" value="NAD(P)-binding Rossmann-like Domain"/>
    <property type="match status" value="1"/>
</dbReference>
<dbReference type="GO" id="GO:0016779">
    <property type="term" value="F:nucleotidyltransferase activity"/>
    <property type="evidence" value="ECO:0007669"/>
    <property type="project" value="TreeGrafter"/>
</dbReference>
<dbReference type="Proteomes" id="UP000886740">
    <property type="component" value="Unassembled WGS sequence"/>
</dbReference>
<evidence type="ECO:0000259" key="1">
    <source>
        <dbReference type="Pfam" id="PF00899"/>
    </source>
</evidence>
<proteinExistence type="predicted"/>
<dbReference type="PANTHER" id="PTHR10953:SF102">
    <property type="entry name" value="ADENYLYLTRANSFERASE AND SULFURTRANSFERASE MOCS3"/>
    <property type="match status" value="1"/>
</dbReference>
<evidence type="ECO:0000313" key="3">
    <source>
        <dbReference type="Proteomes" id="UP000886740"/>
    </source>
</evidence>
<dbReference type="InterPro" id="IPR035985">
    <property type="entry name" value="Ubiquitin-activating_enz"/>
</dbReference>
<dbReference type="CDD" id="cd00757">
    <property type="entry name" value="ThiF_MoeB_HesA_family"/>
    <property type="match status" value="1"/>
</dbReference>
<evidence type="ECO:0000313" key="2">
    <source>
        <dbReference type="EMBL" id="HIX75613.1"/>
    </source>
</evidence>
<dbReference type="Pfam" id="PF00899">
    <property type="entry name" value="ThiF"/>
    <property type="match status" value="1"/>
</dbReference>
<feature type="domain" description="THIF-type NAD/FAD binding fold" evidence="1">
    <location>
        <begin position="36"/>
        <end position="277"/>
    </location>
</feature>
<accession>A0A9D2BGV8</accession>
<name>A0A9D2BGV8_9BACT</name>
<reference evidence="2" key="1">
    <citation type="journal article" date="2021" name="PeerJ">
        <title>Extensive microbial diversity within the chicken gut microbiome revealed by metagenomics and culture.</title>
        <authorList>
            <person name="Gilroy R."/>
            <person name="Ravi A."/>
            <person name="Getino M."/>
            <person name="Pursley I."/>
            <person name="Horton D.L."/>
            <person name="Alikhan N.F."/>
            <person name="Baker D."/>
            <person name="Gharbi K."/>
            <person name="Hall N."/>
            <person name="Watson M."/>
            <person name="Adriaenssens E.M."/>
            <person name="Foster-Nyarko E."/>
            <person name="Jarju S."/>
            <person name="Secka A."/>
            <person name="Antonio M."/>
            <person name="Oren A."/>
            <person name="Chaudhuri R.R."/>
            <person name="La Ragione R."/>
            <person name="Hildebrand F."/>
            <person name="Pallen M.J."/>
        </authorList>
    </citation>
    <scope>NUCLEOTIDE SEQUENCE</scope>
    <source>
        <strain evidence="2">ChiGjej6B6-14162</strain>
    </source>
</reference>
<dbReference type="PANTHER" id="PTHR10953">
    <property type="entry name" value="UBIQUITIN-ACTIVATING ENZYME E1"/>
    <property type="match status" value="1"/>
</dbReference>
<comment type="caution">
    <text evidence="2">The sequence shown here is derived from an EMBL/GenBank/DDBJ whole genome shotgun (WGS) entry which is preliminary data.</text>
</comment>
<dbReference type="GO" id="GO:0005737">
    <property type="term" value="C:cytoplasm"/>
    <property type="evidence" value="ECO:0007669"/>
    <property type="project" value="TreeGrafter"/>
</dbReference>
<dbReference type="GO" id="GO:0004792">
    <property type="term" value="F:thiosulfate-cyanide sulfurtransferase activity"/>
    <property type="evidence" value="ECO:0007669"/>
    <property type="project" value="TreeGrafter"/>
</dbReference>
<reference evidence="2" key="2">
    <citation type="submission" date="2021-04" db="EMBL/GenBank/DDBJ databases">
        <authorList>
            <person name="Gilroy R."/>
        </authorList>
    </citation>
    <scope>NUCLEOTIDE SEQUENCE</scope>
    <source>
        <strain evidence="2">ChiGjej6B6-14162</strain>
    </source>
</reference>
<protein>
    <submittedName>
        <fullName evidence="2">HesA/MoeB/ThiF family protein</fullName>
    </submittedName>
</protein>
<dbReference type="InterPro" id="IPR000594">
    <property type="entry name" value="ThiF_NAD_FAD-bd"/>
</dbReference>
<organism evidence="2 3">
    <name type="scientific">Candidatus Parabacteroides intestinipullorum</name>
    <dbReference type="NCBI Taxonomy" id="2838723"/>
    <lineage>
        <taxon>Bacteria</taxon>
        <taxon>Pseudomonadati</taxon>
        <taxon>Bacteroidota</taxon>
        <taxon>Bacteroidia</taxon>
        <taxon>Bacteroidales</taxon>
        <taxon>Tannerellaceae</taxon>
        <taxon>Parabacteroides</taxon>
    </lineage>
</organism>
<dbReference type="EMBL" id="DXEL01000077">
    <property type="protein sequence ID" value="HIX75613.1"/>
    <property type="molecule type" value="Genomic_DNA"/>
</dbReference>